<dbReference type="InterPro" id="IPR010796">
    <property type="entry name" value="C2_B9-type_dom"/>
</dbReference>
<keyword evidence="3" id="KW-0970">Cilium biogenesis/degradation</keyword>
<dbReference type="EMBL" id="CAXDID020000106">
    <property type="protein sequence ID" value="CAL6027901.1"/>
    <property type="molecule type" value="Genomic_DNA"/>
</dbReference>
<dbReference type="Pfam" id="PF07162">
    <property type="entry name" value="B9-C2"/>
    <property type="match status" value="1"/>
</dbReference>
<dbReference type="EMBL" id="CATOUU010001060">
    <property type="protein sequence ID" value="CAI9969518.1"/>
    <property type="molecule type" value="Genomic_DNA"/>
</dbReference>
<evidence type="ECO:0000256" key="3">
    <source>
        <dbReference type="ARBA" id="ARBA00022794"/>
    </source>
</evidence>
<comment type="caution">
    <text evidence="7">The sequence shown here is derived from an EMBL/GenBank/DDBJ whole genome shotgun (WGS) entry which is preliminary data.</text>
</comment>
<evidence type="ECO:0000313" key="7">
    <source>
        <dbReference type="EMBL" id="CAI9969518.1"/>
    </source>
</evidence>
<proteinExistence type="predicted"/>
<protein>
    <submittedName>
        <fullName evidence="7">B9 protein family domain-containing protein</fullName>
    </submittedName>
    <submittedName>
        <fullName evidence="8">B9_protein family domain-containing protein</fullName>
    </submittedName>
</protein>
<evidence type="ECO:0000256" key="5">
    <source>
        <dbReference type="ARBA" id="ARBA00023273"/>
    </source>
</evidence>
<dbReference type="GO" id="GO:0005929">
    <property type="term" value="C:cilium"/>
    <property type="evidence" value="ECO:0007669"/>
    <property type="project" value="UniProtKB-ARBA"/>
</dbReference>
<reference evidence="7" key="1">
    <citation type="submission" date="2023-06" db="EMBL/GenBank/DDBJ databases">
        <authorList>
            <person name="Kurt Z."/>
        </authorList>
    </citation>
    <scope>NUCLEOTIDE SEQUENCE</scope>
</reference>
<evidence type="ECO:0000256" key="1">
    <source>
        <dbReference type="ARBA" id="ARBA00004120"/>
    </source>
</evidence>
<keyword evidence="5" id="KW-0966">Cell projection</keyword>
<evidence type="ECO:0000313" key="10">
    <source>
        <dbReference type="Proteomes" id="UP001642409"/>
    </source>
</evidence>
<evidence type="ECO:0000313" key="6">
    <source>
        <dbReference type="EMBL" id="CAI9959398.1"/>
    </source>
</evidence>
<dbReference type="AlphaFoldDB" id="A0AA86R647"/>
<reference evidence="8 10" key="2">
    <citation type="submission" date="2024-07" db="EMBL/GenBank/DDBJ databases">
        <authorList>
            <person name="Akdeniz Z."/>
        </authorList>
    </citation>
    <scope>NUCLEOTIDE SEQUENCE [LARGE SCALE GENOMIC DNA]</scope>
</reference>
<gene>
    <name evidence="8" type="ORF">HINF_LOCUS31545</name>
    <name evidence="6" type="ORF">HINF_LOCUS47043</name>
    <name evidence="7" type="ORF">HINF_LOCUS57163</name>
    <name evidence="9" type="ORF">HINF_LOCUS67066</name>
</gene>
<dbReference type="EMBL" id="CAXDID020000459">
    <property type="protein sequence ID" value="CAL6093595.1"/>
    <property type="molecule type" value="Genomic_DNA"/>
</dbReference>
<dbReference type="EMBL" id="CATOUU010000918">
    <property type="protein sequence ID" value="CAI9959398.1"/>
    <property type="molecule type" value="Genomic_DNA"/>
</dbReference>
<organism evidence="7">
    <name type="scientific">Hexamita inflata</name>
    <dbReference type="NCBI Taxonomy" id="28002"/>
    <lineage>
        <taxon>Eukaryota</taxon>
        <taxon>Metamonada</taxon>
        <taxon>Diplomonadida</taxon>
        <taxon>Hexamitidae</taxon>
        <taxon>Hexamitinae</taxon>
        <taxon>Hexamita</taxon>
    </lineage>
</organism>
<evidence type="ECO:0000256" key="2">
    <source>
        <dbReference type="ARBA" id="ARBA00022490"/>
    </source>
</evidence>
<dbReference type="Proteomes" id="UP001642409">
    <property type="component" value="Unassembled WGS sequence"/>
</dbReference>
<keyword evidence="10" id="KW-1185">Reference proteome</keyword>
<accession>A0AA86R647</accession>
<comment type="subcellular location">
    <subcellularLocation>
        <location evidence="1">Cytoplasm</location>
        <location evidence="1">Cytoskeleton</location>
        <location evidence="1">Cilium basal body</location>
    </subcellularLocation>
</comment>
<evidence type="ECO:0000313" key="8">
    <source>
        <dbReference type="EMBL" id="CAL6027901.1"/>
    </source>
</evidence>
<dbReference type="GO" id="GO:0030030">
    <property type="term" value="P:cell projection organization"/>
    <property type="evidence" value="ECO:0007669"/>
    <property type="project" value="UniProtKB-KW"/>
</dbReference>
<evidence type="ECO:0000256" key="4">
    <source>
        <dbReference type="ARBA" id="ARBA00023212"/>
    </source>
</evidence>
<sequence length="161" mass="18815">MNLYLTGQLHSVHNINIDNIKIKQQLKLPEGWVLKSGTEQVESQYCQTQDSNEGYILQIPYEYELETGTIKEWPTFTIQLYQKAKKEDILLAQCSYFIPYGDGKSVSKQHLNNDKGYSYGFVNVDNWVFKNNFDQLVEYVKRSDSKQIQKQEDKKEASESK</sequence>
<evidence type="ECO:0000313" key="9">
    <source>
        <dbReference type="EMBL" id="CAL6093595.1"/>
    </source>
</evidence>
<keyword evidence="4" id="KW-0206">Cytoskeleton</keyword>
<name>A0AA86R647_9EUKA</name>
<keyword evidence="2" id="KW-0963">Cytoplasm</keyword>